<evidence type="ECO:0000313" key="1">
    <source>
        <dbReference type="EMBL" id="EER11797.1"/>
    </source>
</evidence>
<dbReference type="EMBL" id="GG676319">
    <property type="protein sequence ID" value="EER11797.1"/>
    <property type="molecule type" value="Genomic_DNA"/>
</dbReference>
<dbReference type="GeneID" id="9060366"/>
<gene>
    <name evidence="1" type="ORF">Pmar_PMAR013078</name>
</gene>
<dbReference type="RefSeq" id="XP_002780002.1">
    <property type="nucleotide sequence ID" value="XM_002779956.1"/>
</dbReference>
<protein>
    <submittedName>
        <fullName evidence="1">Uncharacterized protein</fullName>
    </submittedName>
</protein>
<name>C5KUS6_PERM5</name>
<reference evidence="1 2" key="1">
    <citation type="submission" date="2008-07" db="EMBL/GenBank/DDBJ databases">
        <authorList>
            <person name="El-Sayed N."/>
            <person name="Caler E."/>
            <person name="Inman J."/>
            <person name="Amedeo P."/>
            <person name="Hass B."/>
            <person name="Wortman J."/>
        </authorList>
    </citation>
    <scope>NUCLEOTIDE SEQUENCE [LARGE SCALE GENOMIC DNA]</scope>
    <source>
        <strain evidence="2">ATCC 50983 / TXsc</strain>
    </source>
</reference>
<evidence type="ECO:0000313" key="2">
    <source>
        <dbReference type="Proteomes" id="UP000007800"/>
    </source>
</evidence>
<dbReference type="AlphaFoldDB" id="C5KUS6"/>
<proteinExistence type="predicted"/>
<dbReference type="Proteomes" id="UP000007800">
    <property type="component" value="Unassembled WGS sequence"/>
</dbReference>
<organism evidence="2">
    <name type="scientific">Perkinsus marinus (strain ATCC 50983 / TXsc)</name>
    <dbReference type="NCBI Taxonomy" id="423536"/>
    <lineage>
        <taxon>Eukaryota</taxon>
        <taxon>Sar</taxon>
        <taxon>Alveolata</taxon>
        <taxon>Perkinsozoa</taxon>
        <taxon>Perkinsea</taxon>
        <taxon>Perkinsida</taxon>
        <taxon>Perkinsidae</taxon>
        <taxon>Perkinsus</taxon>
    </lineage>
</organism>
<dbReference type="InParanoid" id="C5KUS6"/>
<accession>C5KUS6</accession>
<keyword evidence="2" id="KW-1185">Reference proteome</keyword>
<sequence length="198" mass="22798">MAQMYPAAALSYVEKTRQEAHTLSKTITKFTGSENIMATKREIEEVCDDHGWRGVGWYYLTRYSLDRPIWNTTIDLMKEKDIQFDRGSEEGYAKYTSSIRETLCQVYCHAVLRKKLKAKWNELHRRTNETCRQFLLRVQQLRRELSGADISITDEDELFAWSRGLGSDDRYGGWIAGGAIIWLQSVYPSSSGTDCTAS</sequence>